<dbReference type="RefSeq" id="WP_311020216.1">
    <property type="nucleotide sequence ID" value="NZ_JAUHGG010000003.1"/>
</dbReference>
<dbReference type="AlphaFoldDB" id="A0AAW8Q4E8"/>
<proteinExistence type="predicted"/>
<name>A0AAW8Q4E8_VIBPH</name>
<comment type="caution">
    <text evidence="1">The sequence shown here is derived from an EMBL/GenBank/DDBJ whole genome shotgun (WGS) entry which is preliminary data.</text>
</comment>
<dbReference type="EMBL" id="JAUHGG010000003">
    <property type="protein sequence ID" value="MDS1821338.1"/>
    <property type="molecule type" value="Genomic_DNA"/>
</dbReference>
<organism evidence="1 2">
    <name type="scientific">Vibrio parahaemolyticus</name>
    <dbReference type="NCBI Taxonomy" id="670"/>
    <lineage>
        <taxon>Bacteria</taxon>
        <taxon>Pseudomonadati</taxon>
        <taxon>Pseudomonadota</taxon>
        <taxon>Gammaproteobacteria</taxon>
        <taxon>Vibrionales</taxon>
        <taxon>Vibrionaceae</taxon>
        <taxon>Vibrio</taxon>
    </lineage>
</organism>
<dbReference type="Proteomes" id="UP001253193">
    <property type="component" value="Unassembled WGS sequence"/>
</dbReference>
<reference evidence="1" key="1">
    <citation type="submission" date="2023-06" db="EMBL/GenBank/DDBJ databases">
        <title>Genomic Diversity of Vibrio spp. and Metagenomic Analysis of Pathogens in Florida Gulf Coastal Waters Following Hurricane Ian.</title>
        <authorList>
            <person name="Brumfield K.D."/>
        </authorList>
    </citation>
    <scope>NUCLEOTIDE SEQUENCE</scope>
    <source>
        <strain evidence="1">WBS2B-138</strain>
    </source>
</reference>
<protein>
    <submittedName>
        <fullName evidence="1">Uncharacterized protein</fullName>
    </submittedName>
</protein>
<evidence type="ECO:0000313" key="1">
    <source>
        <dbReference type="EMBL" id="MDS1821338.1"/>
    </source>
</evidence>
<gene>
    <name evidence="1" type="ORF">QX249_11740</name>
</gene>
<sequence length="125" mass="14381">MTPETLTNIRIELTSPSNNSRVVRLVYSNDDSHVTLVGTDELWKRKFSRRSFFEVNNVVASWSVFDDGANPSFYTIKSAIEAKRQGIESACHIEDHFYVQNQQAIDMSVVAQELELLRLVERFLL</sequence>
<accession>A0AAW8Q4E8</accession>
<evidence type="ECO:0000313" key="2">
    <source>
        <dbReference type="Proteomes" id="UP001253193"/>
    </source>
</evidence>